<organism evidence="1 2">
    <name type="scientific">Paractinoplanes rishiriensis</name>
    <dbReference type="NCBI Taxonomy" id="1050105"/>
    <lineage>
        <taxon>Bacteria</taxon>
        <taxon>Bacillati</taxon>
        <taxon>Actinomycetota</taxon>
        <taxon>Actinomycetes</taxon>
        <taxon>Micromonosporales</taxon>
        <taxon>Micromonosporaceae</taxon>
        <taxon>Paractinoplanes</taxon>
    </lineage>
</organism>
<dbReference type="EMBL" id="BOMV01000071">
    <property type="protein sequence ID" value="GIE99332.1"/>
    <property type="molecule type" value="Genomic_DNA"/>
</dbReference>
<keyword evidence="2" id="KW-1185">Reference proteome</keyword>
<reference evidence="1" key="1">
    <citation type="submission" date="2021-01" db="EMBL/GenBank/DDBJ databases">
        <title>Whole genome shotgun sequence of Actinoplanes rishiriensis NBRC 108556.</title>
        <authorList>
            <person name="Komaki H."/>
            <person name="Tamura T."/>
        </authorList>
    </citation>
    <scope>NUCLEOTIDE SEQUENCE</scope>
    <source>
        <strain evidence="1">NBRC 108556</strain>
    </source>
</reference>
<accession>A0A919K4U5</accession>
<comment type="caution">
    <text evidence="1">The sequence shown here is derived from an EMBL/GenBank/DDBJ whole genome shotgun (WGS) entry which is preliminary data.</text>
</comment>
<dbReference type="PROSITE" id="PS51318">
    <property type="entry name" value="TAT"/>
    <property type="match status" value="1"/>
</dbReference>
<evidence type="ECO:0000313" key="2">
    <source>
        <dbReference type="Proteomes" id="UP000636960"/>
    </source>
</evidence>
<dbReference type="AlphaFoldDB" id="A0A919K4U5"/>
<name>A0A919K4U5_9ACTN</name>
<proteinExistence type="predicted"/>
<dbReference type="Proteomes" id="UP000636960">
    <property type="component" value="Unassembled WGS sequence"/>
</dbReference>
<dbReference type="InterPro" id="IPR006311">
    <property type="entry name" value="TAT_signal"/>
</dbReference>
<gene>
    <name evidence="1" type="ORF">Ari01nite_67970</name>
</gene>
<evidence type="ECO:0000313" key="1">
    <source>
        <dbReference type="EMBL" id="GIE99332.1"/>
    </source>
</evidence>
<sequence>MNAYVRRGIVVLGAGAAGVAALLLGLSAGGTAQAGKGPTVTVAGTNWDFAPAAWAGPTVSGDGWAGPTVTGDGWAGPTVVRV</sequence>
<protein>
    <submittedName>
        <fullName evidence="1">Uncharacterized protein</fullName>
    </submittedName>
</protein>
<dbReference type="RefSeq" id="WP_203786320.1">
    <property type="nucleotide sequence ID" value="NZ_BOMV01000071.1"/>
</dbReference>